<accession>H1SIK7</accession>
<dbReference type="AlphaFoldDB" id="H1SIK7"/>
<dbReference type="PATRIC" id="fig|1127483.3.peg.8260"/>
<dbReference type="Proteomes" id="UP000005808">
    <property type="component" value="Unassembled WGS sequence"/>
</dbReference>
<evidence type="ECO:0000313" key="2">
    <source>
        <dbReference type="Proteomes" id="UP000005808"/>
    </source>
</evidence>
<name>H1SIK7_9BURK</name>
<proteinExistence type="predicted"/>
<sequence length="65" mass="7314">MLEHPRAWLSSIEGRYGVLCNAMSEHNTATIEWLKHLGFTIGDVCSGFGKPGEVFRLFYRSPSNV</sequence>
<evidence type="ECO:0000313" key="1">
    <source>
        <dbReference type="EMBL" id="EHP37651.1"/>
    </source>
</evidence>
<comment type="caution">
    <text evidence="1">The sequence shown here is derived from an EMBL/GenBank/DDBJ whole genome shotgun (WGS) entry which is preliminary data.</text>
</comment>
<dbReference type="EMBL" id="AHJE01000220">
    <property type="protein sequence ID" value="EHP37651.1"/>
    <property type="molecule type" value="Genomic_DNA"/>
</dbReference>
<gene>
    <name evidence="1" type="ORF">OR16_41656</name>
</gene>
<reference evidence="1 2" key="1">
    <citation type="journal article" date="2012" name="J. Bacteriol.">
        <title>De Novo Genome Project of Cupriavidus basilensis OR16.</title>
        <authorList>
            <person name="Cserhati M."/>
            <person name="Kriszt B."/>
            <person name="Szoboszlay S."/>
            <person name="Toth A."/>
            <person name="Szabo I."/>
            <person name="Tancsics A."/>
            <person name="Nagy I."/>
            <person name="Horvath B."/>
            <person name="Nagy I."/>
            <person name="Kukolya J."/>
        </authorList>
    </citation>
    <scope>NUCLEOTIDE SEQUENCE [LARGE SCALE GENOMIC DNA]</scope>
    <source>
        <strain evidence="1 2">OR16</strain>
    </source>
</reference>
<protein>
    <submittedName>
        <fullName evidence="1">Uncharacterized protein</fullName>
    </submittedName>
</protein>
<organism evidence="1 2">
    <name type="scientific">Cupriavidus basilensis OR16</name>
    <dbReference type="NCBI Taxonomy" id="1127483"/>
    <lineage>
        <taxon>Bacteria</taxon>
        <taxon>Pseudomonadati</taxon>
        <taxon>Pseudomonadota</taxon>
        <taxon>Betaproteobacteria</taxon>
        <taxon>Burkholderiales</taxon>
        <taxon>Burkholderiaceae</taxon>
        <taxon>Cupriavidus</taxon>
    </lineage>
</organism>